<evidence type="ECO:0000256" key="1">
    <source>
        <dbReference type="ARBA" id="ARBA00004123"/>
    </source>
</evidence>
<evidence type="ECO:0000313" key="13">
    <source>
        <dbReference type="Proteomes" id="UP000035740"/>
    </source>
</evidence>
<dbReference type="Pfam" id="PF06203">
    <property type="entry name" value="CCT"/>
    <property type="match status" value="1"/>
</dbReference>
<evidence type="ECO:0000256" key="4">
    <source>
        <dbReference type="ARBA" id="ARBA00022737"/>
    </source>
</evidence>
<organism evidence="12 13">
    <name type="scientific">Beta vulgaris subsp. vulgaris</name>
    <name type="common">Beet</name>
    <dbReference type="NCBI Taxonomy" id="3555"/>
    <lineage>
        <taxon>Eukaryota</taxon>
        <taxon>Viridiplantae</taxon>
        <taxon>Streptophyta</taxon>
        <taxon>Embryophyta</taxon>
        <taxon>Tracheophyta</taxon>
        <taxon>Spermatophyta</taxon>
        <taxon>Magnoliopsida</taxon>
        <taxon>eudicotyledons</taxon>
        <taxon>Gunneridae</taxon>
        <taxon>Pentapetalae</taxon>
        <taxon>Caryophyllales</taxon>
        <taxon>Chenopodiaceae</taxon>
        <taxon>Betoideae</taxon>
        <taxon>Beta</taxon>
    </lineage>
</organism>
<keyword evidence="13" id="KW-1185">Reference proteome</keyword>
<dbReference type="OMA" id="TPCHGFQ"/>
<protein>
    <submittedName>
        <fullName evidence="12">Uncharacterized protein</fullName>
    </submittedName>
</protein>
<dbReference type="EMBL" id="KQ090348">
    <property type="protein sequence ID" value="KMS96957.1"/>
    <property type="molecule type" value="Genomic_DNA"/>
</dbReference>
<dbReference type="PANTHER" id="PTHR31717">
    <property type="entry name" value="ZINC FINGER PROTEIN CONSTANS-LIKE 10"/>
    <property type="match status" value="1"/>
</dbReference>
<evidence type="ECO:0000256" key="2">
    <source>
        <dbReference type="ARBA" id="ARBA00010024"/>
    </source>
</evidence>
<dbReference type="SMART" id="SM00336">
    <property type="entry name" value="BBOX"/>
    <property type="match status" value="2"/>
</dbReference>
<dbReference type="PROSITE" id="PS50119">
    <property type="entry name" value="ZF_BBOX"/>
    <property type="match status" value="2"/>
</dbReference>
<name>A0A0J8BAJ1_BETVV</name>
<keyword evidence="4" id="KW-0677">Repeat</keyword>
<dbReference type="PROSITE" id="PS51017">
    <property type="entry name" value="CCT"/>
    <property type="match status" value="1"/>
</dbReference>
<feature type="domain" description="B box-type" evidence="10">
    <location>
        <begin position="22"/>
        <end position="69"/>
    </location>
</feature>
<evidence type="ECO:0000256" key="5">
    <source>
        <dbReference type="ARBA" id="ARBA00022771"/>
    </source>
</evidence>
<evidence type="ECO:0000256" key="9">
    <source>
        <dbReference type="PROSITE-ProRule" id="PRU00357"/>
    </source>
</evidence>
<dbReference type="CDD" id="cd19821">
    <property type="entry name" value="Bbox1_BBX-like"/>
    <property type="match status" value="2"/>
</dbReference>
<dbReference type="eggNOG" id="ENOG502QVV7">
    <property type="taxonomic scope" value="Eukaryota"/>
</dbReference>
<dbReference type="Proteomes" id="UP000035740">
    <property type="component" value="Unassembled WGS sequence"/>
</dbReference>
<sequence length="388" mass="43888">MPELSRTNCHSNPQNNQHNITTQKRLCDFCNESIALLYCSADSAKLCLSCDREVHSTNQLFTKHTRFQLCDVCHASSALILCVTEHSVLCHNCDYEVHSLPRNSDNHDRRPLEGFTGCPSVSEISATLGLEDIDAKCTIVDDDQSENNKSFCGGLFSGLDQENDEFTDLFWDAPTMVSLDELIVSTDKQHNFQAMVVPPLPKDRNLSCGQHKHEMFHQLLELAKSEPGIEQDAKPQARHHIVGDVDEKDSTLQLNDEEHPTFQVNEASPYIWCNDTGEDGNEVFLSIEDSVLNSAGTHSGMCSSAHLTTDGWNSQYPVRNESLGLPPNVSTREINSADRDSAISRYKEKKRTRRFEKHIRYESRKLQADNRRRIKGRFAKVDNHKKKA</sequence>
<feature type="domain" description="CCT" evidence="11">
    <location>
        <begin position="339"/>
        <end position="381"/>
    </location>
</feature>
<accession>A0A0J8BAJ1</accession>
<comment type="subcellular location">
    <subcellularLocation>
        <location evidence="1 9">Nucleus</location>
    </subcellularLocation>
</comment>
<keyword evidence="5 8" id="KW-0863">Zinc-finger</keyword>
<dbReference type="PANTHER" id="PTHR31717:SF58">
    <property type="entry name" value="ZINC FINGER PROTEIN CONSTANS-LIKE 13"/>
    <property type="match status" value="1"/>
</dbReference>
<evidence type="ECO:0000259" key="10">
    <source>
        <dbReference type="PROSITE" id="PS50119"/>
    </source>
</evidence>
<dbReference type="OrthoDB" id="153872at2759"/>
<dbReference type="InterPro" id="IPR049808">
    <property type="entry name" value="CONSTANS-like_Bbox1"/>
</dbReference>
<dbReference type="InterPro" id="IPR010402">
    <property type="entry name" value="CCT_domain"/>
</dbReference>
<dbReference type="GO" id="GO:0008270">
    <property type="term" value="F:zinc ion binding"/>
    <property type="evidence" value="ECO:0007669"/>
    <property type="project" value="UniProtKB-KW"/>
</dbReference>
<dbReference type="Pfam" id="PF00643">
    <property type="entry name" value="zf-B_box"/>
    <property type="match status" value="1"/>
</dbReference>
<dbReference type="Gramene" id="KMS96957">
    <property type="protein sequence ID" value="KMS96957"/>
    <property type="gene ID" value="BVRB_7g180000"/>
</dbReference>
<proteinExistence type="inferred from homology"/>
<evidence type="ECO:0000256" key="7">
    <source>
        <dbReference type="ARBA" id="ARBA00023242"/>
    </source>
</evidence>
<keyword evidence="6" id="KW-0862">Zinc</keyword>
<dbReference type="GO" id="GO:0005634">
    <property type="term" value="C:nucleus"/>
    <property type="evidence" value="ECO:0007669"/>
    <property type="project" value="UniProtKB-SubCell"/>
</dbReference>
<gene>
    <name evidence="12" type="ORF">BVRB_7g180000</name>
</gene>
<evidence type="ECO:0000256" key="3">
    <source>
        <dbReference type="ARBA" id="ARBA00022723"/>
    </source>
</evidence>
<evidence type="ECO:0000256" key="6">
    <source>
        <dbReference type="ARBA" id="ARBA00022833"/>
    </source>
</evidence>
<reference evidence="12 13" key="1">
    <citation type="journal article" date="2014" name="Nature">
        <title>The genome of the recently domesticated crop plant sugar beet (Beta vulgaris).</title>
        <authorList>
            <person name="Dohm J.C."/>
            <person name="Minoche A.E."/>
            <person name="Holtgrawe D."/>
            <person name="Capella-Gutierrez S."/>
            <person name="Zakrzewski F."/>
            <person name="Tafer H."/>
            <person name="Rupp O."/>
            <person name="Sorensen T.R."/>
            <person name="Stracke R."/>
            <person name="Reinhardt R."/>
            <person name="Goesmann A."/>
            <person name="Kraft T."/>
            <person name="Schulz B."/>
            <person name="Stadler P.F."/>
            <person name="Schmidt T."/>
            <person name="Gabaldon T."/>
            <person name="Lehrach H."/>
            <person name="Weisshaar B."/>
            <person name="Himmelbauer H."/>
        </authorList>
    </citation>
    <scope>NUCLEOTIDE SEQUENCE [LARGE SCALE GENOMIC DNA]</scope>
    <source>
        <tissue evidence="12">Taproot</tissue>
    </source>
</reference>
<evidence type="ECO:0000313" key="12">
    <source>
        <dbReference type="EMBL" id="KMS96957.1"/>
    </source>
</evidence>
<dbReference type="InterPro" id="IPR000315">
    <property type="entry name" value="Znf_B-box"/>
</dbReference>
<feature type="domain" description="B box-type" evidence="10">
    <location>
        <begin position="65"/>
        <end position="112"/>
    </location>
</feature>
<keyword evidence="7 9" id="KW-0539">Nucleus</keyword>
<dbReference type="GO" id="GO:0006355">
    <property type="term" value="P:regulation of DNA-templated transcription"/>
    <property type="evidence" value="ECO:0007669"/>
    <property type="project" value="UniProtKB-ARBA"/>
</dbReference>
<evidence type="ECO:0000256" key="8">
    <source>
        <dbReference type="PROSITE-ProRule" id="PRU00024"/>
    </source>
</evidence>
<dbReference type="KEGG" id="bvg:104908945"/>
<dbReference type="AlphaFoldDB" id="A0A0J8BAJ1"/>
<comment type="similarity">
    <text evidence="2">Belongs to the CONSTANS family.</text>
</comment>
<keyword evidence="3" id="KW-0479">Metal-binding</keyword>
<evidence type="ECO:0000259" key="11">
    <source>
        <dbReference type="PROSITE" id="PS51017"/>
    </source>
</evidence>